<reference evidence="2 3" key="1">
    <citation type="submission" date="2019-05" db="EMBL/GenBank/DDBJ databases">
        <title>Emergence of the Ug99 lineage of the wheat stem rust pathogen through somatic hybridization.</title>
        <authorList>
            <person name="Li F."/>
            <person name="Upadhyaya N.M."/>
            <person name="Sperschneider J."/>
            <person name="Matny O."/>
            <person name="Nguyen-Phuc H."/>
            <person name="Mago R."/>
            <person name="Raley C."/>
            <person name="Miller M.E."/>
            <person name="Silverstein K.A.T."/>
            <person name="Henningsen E."/>
            <person name="Hirsch C.D."/>
            <person name="Visser B."/>
            <person name="Pretorius Z.A."/>
            <person name="Steffenson B.J."/>
            <person name="Schwessinger B."/>
            <person name="Dodds P.N."/>
            <person name="Figueroa M."/>
        </authorList>
    </citation>
    <scope>NUCLEOTIDE SEQUENCE [LARGE SCALE GENOMIC DNA]</scope>
    <source>
        <strain evidence="2 3">Ug99</strain>
    </source>
</reference>
<dbReference type="PANTHER" id="PTHR31912">
    <property type="entry name" value="IP13529P"/>
    <property type="match status" value="1"/>
</dbReference>
<feature type="region of interest" description="Disordered" evidence="1">
    <location>
        <begin position="117"/>
        <end position="138"/>
    </location>
</feature>
<sequence>MEQNIRNHLTHITNVETLDAFQQQVAQSSHQAQVQQGALPHDWNHDPMEAQMDIDVEYEQHQMNELLREPQERQYVILDSNNTDGFGFGNEQTNFREEDLQQMSQWMDDAFAAGMHEGALNLPGDGQAEPESERDLSHSNWYPFPEKEYFIATLMLELGASSSSDPILVPNPWRIKAQQRIIRHVPLTLYADDTSGNKSKQWNKHISFYFTLSGLPPEMTDMEYNCHFLTTSNVATPLKLAEPVVSQLNHLATEGSFAFDASLKQEVMYMCIPLAFLAGSPMAAEFTNTPNPGKANNPCRMCHVRTDTVENRCSLEFIQEFFGHPIMPQPRRWEQTVSRSHELWDISQRKTKKEFKDKSMEYGLKDQITHRLLELQSQKAHERVRIHKLEQESRPRLFSPVLELKAFDGCNDTPVEILHVVLLGIVKYLFKDFMKRLHKSHHKEFKAKLRSFNTDSLNIPNIQASYMMAHHKSFIEGYMVFNVLHYQPGVSNTDTRLGGILTGIASSDKAVHVSYQQDVRVVVQ</sequence>
<name>A0A5B0MLP3_PUCGR</name>
<evidence type="ECO:0000256" key="1">
    <source>
        <dbReference type="SAM" id="MobiDB-lite"/>
    </source>
</evidence>
<dbReference type="Proteomes" id="UP000325313">
    <property type="component" value="Unassembled WGS sequence"/>
</dbReference>
<organism evidence="2 3">
    <name type="scientific">Puccinia graminis f. sp. tritici</name>
    <dbReference type="NCBI Taxonomy" id="56615"/>
    <lineage>
        <taxon>Eukaryota</taxon>
        <taxon>Fungi</taxon>
        <taxon>Dikarya</taxon>
        <taxon>Basidiomycota</taxon>
        <taxon>Pucciniomycotina</taxon>
        <taxon>Pucciniomycetes</taxon>
        <taxon>Pucciniales</taxon>
        <taxon>Pucciniaceae</taxon>
        <taxon>Puccinia</taxon>
    </lineage>
</organism>
<protein>
    <submittedName>
        <fullName evidence="2">Uncharacterized protein</fullName>
    </submittedName>
</protein>
<evidence type="ECO:0000313" key="2">
    <source>
        <dbReference type="EMBL" id="KAA1077188.1"/>
    </source>
</evidence>
<dbReference type="EMBL" id="VDEP01000452">
    <property type="protein sequence ID" value="KAA1077188.1"/>
    <property type="molecule type" value="Genomic_DNA"/>
</dbReference>
<comment type="caution">
    <text evidence="2">The sequence shown here is derived from an EMBL/GenBank/DDBJ whole genome shotgun (WGS) entry which is preliminary data.</text>
</comment>
<dbReference type="PANTHER" id="PTHR31912:SF34">
    <property type="entry name" value="NOTOCHORD-RELATED PROTEIN"/>
    <property type="match status" value="1"/>
</dbReference>
<gene>
    <name evidence="2" type="ORF">PGTUg99_002706</name>
</gene>
<accession>A0A5B0MLP3</accession>
<evidence type="ECO:0000313" key="3">
    <source>
        <dbReference type="Proteomes" id="UP000325313"/>
    </source>
</evidence>
<dbReference type="AlphaFoldDB" id="A0A5B0MLP3"/>
<proteinExistence type="predicted"/>